<keyword evidence="2" id="KW-1185">Reference proteome</keyword>
<reference evidence="1 2" key="1">
    <citation type="journal article" date="2020" name="Cell">
        <title>Large-Scale Comparative Analyses of Tick Genomes Elucidate Their Genetic Diversity and Vector Capacities.</title>
        <authorList>
            <consortium name="Tick Genome and Microbiome Consortium (TIGMIC)"/>
            <person name="Jia N."/>
            <person name="Wang J."/>
            <person name="Shi W."/>
            <person name="Du L."/>
            <person name="Sun Y."/>
            <person name="Zhan W."/>
            <person name="Jiang J.F."/>
            <person name="Wang Q."/>
            <person name="Zhang B."/>
            <person name="Ji P."/>
            <person name="Bell-Sakyi L."/>
            <person name="Cui X.M."/>
            <person name="Yuan T.T."/>
            <person name="Jiang B.G."/>
            <person name="Yang W.F."/>
            <person name="Lam T.T."/>
            <person name="Chang Q.C."/>
            <person name="Ding S.J."/>
            <person name="Wang X.J."/>
            <person name="Zhu J.G."/>
            <person name="Ruan X.D."/>
            <person name="Zhao L."/>
            <person name="Wei J.T."/>
            <person name="Ye R.Z."/>
            <person name="Que T.C."/>
            <person name="Du C.H."/>
            <person name="Zhou Y.H."/>
            <person name="Cheng J.X."/>
            <person name="Dai P.F."/>
            <person name="Guo W.B."/>
            <person name="Han X.H."/>
            <person name="Huang E.J."/>
            <person name="Li L.F."/>
            <person name="Wei W."/>
            <person name="Gao Y.C."/>
            <person name="Liu J.Z."/>
            <person name="Shao H.Z."/>
            <person name="Wang X."/>
            <person name="Wang C.C."/>
            <person name="Yang T.C."/>
            <person name="Huo Q.B."/>
            <person name="Li W."/>
            <person name="Chen H.Y."/>
            <person name="Chen S.E."/>
            <person name="Zhou L.G."/>
            <person name="Ni X.B."/>
            <person name="Tian J.H."/>
            <person name="Sheng Y."/>
            <person name="Liu T."/>
            <person name="Pan Y.S."/>
            <person name="Xia L.Y."/>
            <person name="Li J."/>
            <person name="Zhao F."/>
            <person name="Cao W.C."/>
        </authorList>
    </citation>
    <scope>NUCLEOTIDE SEQUENCE [LARGE SCALE GENOMIC DNA]</scope>
    <source>
        <strain evidence="1">Iper-2018</strain>
    </source>
</reference>
<proteinExistence type="predicted"/>
<dbReference type="EMBL" id="JABSTQ010010484">
    <property type="protein sequence ID" value="KAG0420692.1"/>
    <property type="molecule type" value="Genomic_DNA"/>
</dbReference>
<organism evidence="1 2">
    <name type="scientific">Ixodes persulcatus</name>
    <name type="common">Taiga tick</name>
    <dbReference type="NCBI Taxonomy" id="34615"/>
    <lineage>
        <taxon>Eukaryota</taxon>
        <taxon>Metazoa</taxon>
        <taxon>Ecdysozoa</taxon>
        <taxon>Arthropoda</taxon>
        <taxon>Chelicerata</taxon>
        <taxon>Arachnida</taxon>
        <taxon>Acari</taxon>
        <taxon>Parasitiformes</taxon>
        <taxon>Ixodida</taxon>
        <taxon>Ixodoidea</taxon>
        <taxon>Ixodidae</taxon>
        <taxon>Ixodinae</taxon>
        <taxon>Ixodes</taxon>
    </lineage>
</organism>
<accession>A0AC60PIV5</accession>
<evidence type="ECO:0000313" key="2">
    <source>
        <dbReference type="Proteomes" id="UP000805193"/>
    </source>
</evidence>
<comment type="caution">
    <text evidence="1">The sequence shown here is derived from an EMBL/GenBank/DDBJ whole genome shotgun (WGS) entry which is preliminary data.</text>
</comment>
<protein>
    <submittedName>
        <fullName evidence="1">Uncharacterized protein</fullName>
    </submittedName>
</protein>
<evidence type="ECO:0000313" key="1">
    <source>
        <dbReference type="EMBL" id="KAG0420692.1"/>
    </source>
</evidence>
<dbReference type="Proteomes" id="UP000805193">
    <property type="component" value="Unassembled WGS sequence"/>
</dbReference>
<sequence>MPEEIPSAPMDETVQFEDCARIPSNSHLEGHGGTAVTVKKGRAYHAPGRGGPNKKLRFTVQEDIWLLREIVSVNPYEESARWIAICDTLNRVSGQAFTSRGCRERTERLLTLFKQRDMANLRKSGTDEQYSEKKALLKEVAELVRHFQPMKRKWSMHPTRAATAVRRDSAKETCAVSQGTRDSQEEVPESAFAPASPPADSACADTSGSGEAAQATENAASPPPCPNEGHVVWRGKRKTMEAATDMLATRTSRDLRQLAFEERKLKLEEETLKLERERYENIELVCVRLEVERRRDEAAERKQRDDEHKAAMERELLHIQLLKAMLDKISP</sequence>
<gene>
    <name evidence="1" type="ORF">HPB47_003344</name>
</gene>
<name>A0AC60PIV5_IXOPE</name>